<dbReference type="InterPro" id="IPR007577">
    <property type="entry name" value="GlycoTrfase_DXD_sugar-bd_CS"/>
</dbReference>
<dbReference type="PANTHER" id="PTHR46830:SF1">
    <property type="entry name" value="ALPHA-1,4-N-ACETYLGLUCOSAMINYLTRANSFERASE"/>
    <property type="match status" value="1"/>
</dbReference>
<dbReference type="SUPFAM" id="SSF53448">
    <property type="entry name" value="Nucleotide-diphospho-sugar transferases"/>
    <property type="match status" value="1"/>
</dbReference>
<dbReference type="EMBL" id="NIVC01000380">
    <property type="protein sequence ID" value="PAA84342.1"/>
    <property type="molecule type" value="Genomic_DNA"/>
</dbReference>
<evidence type="ECO:0008006" key="3">
    <source>
        <dbReference type="Google" id="ProtNLM"/>
    </source>
</evidence>
<evidence type="ECO:0000313" key="1">
    <source>
        <dbReference type="EMBL" id="PAA84342.1"/>
    </source>
</evidence>
<name>A0A267GGK8_9PLAT</name>
<dbReference type="STRING" id="282301.A0A267GGK8"/>
<proteinExistence type="predicted"/>
<dbReference type="PANTHER" id="PTHR46830">
    <property type="entry name" value="TRANSFERASE, PUTATIVE-RELATED"/>
    <property type="match status" value="1"/>
</dbReference>
<dbReference type="InterPro" id="IPR029044">
    <property type="entry name" value="Nucleotide-diphossugar_trans"/>
</dbReference>
<sequence length="384" mass="45031">MSTLHYLRRLLLFVSALGSVAILIQILLSLQPQHTYKKSNLQAQQPETHNNDKEVFRPIDAAFVDSNFDHLKAIIRTQKRLTRYWSQVDQMMKHRRPVMHSNSLRLHSPSGRNYSNADLLKLGNDGLAVPNVAHFVLPFGNSELKFHHRVCLLSCVWLMRPRLLFLWYEKPPTGQHWEAVQRNLSESGLWESTVVFARRDVPSVIYGLPVHKMEHKSDLMRLEAVLQFGGAYFDLDVITLRPLTSLRRFNFTIGRQSVDGLCNGVFLAAPNSSFLVLWHLAYQVFDQFKWSALSVNLPHHMCASEAFRHLCHVEEDSMDQPTWNRMDLIYKRPRKWPWQRRNYVMHLWYRFHPVQYNMSSIRSVDSMLGDMFRFVLFGNDSVIR</sequence>
<dbReference type="Pfam" id="PF04488">
    <property type="entry name" value="Gly_transf_sug"/>
    <property type="match status" value="1"/>
</dbReference>
<reference evidence="1 2" key="1">
    <citation type="submission" date="2017-06" db="EMBL/GenBank/DDBJ databases">
        <title>A platform for efficient transgenesis in Macrostomum lignano, a flatworm model organism for stem cell research.</title>
        <authorList>
            <person name="Berezikov E."/>
        </authorList>
    </citation>
    <scope>NUCLEOTIDE SEQUENCE [LARGE SCALE GENOMIC DNA]</scope>
    <source>
        <strain evidence="1">DV1</strain>
        <tissue evidence="1">Whole organism</tissue>
    </source>
</reference>
<gene>
    <name evidence="1" type="ORF">BOX15_Mlig013292g1</name>
</gene>
<accession>A0A267GGK8</accession>
<organism evidence="1 2">
    <name type="scientific">Macrostomum lignano</name>
    <dbReference type="NCBI Taxonomy" id="282301"/>
    <lineage>
        <taxon>Eukaryota</taxon>
        <taxon>Metazoa</taxon>
        <taxon>Spiralia</taxon>
        <taxon>Lophotrochozoa</taxon>
        <taxon>Platyhelminthes</taxon>
        <taxon>Rhabditophora</taxon>
        <taxon>Macrostomorpha</taxon>
        <taxon>Macrostomida</taxon>
        <taxon>Macrostomidae</taxon>
        <taxon>Macrostomum</taxon>
    </lineage>
</organism>
<protein>
    <recommendedName>
        <fullName evidence="3">Alpha-1,4-N-acetylglucosaminyltransferase</fullName>
    </recommendedName>
</protein>
<evidence type="ECO:0000313" key="2">
    <source>
        <dbReference type="Proteomes" id="UP000215902"/>
    </source>
</evidence>
<dbReference type="AlphaFoldDB" id="A0A267GGK8"/>
<comment type="caution">
    <text evidence="1">The sequence shown here is derived from an EMBL/GenBank/DDBJ whole genome shotgun (WGS) entry which is preliminary data.</text>
</comment>
<dbReference type="OrthoDB" id="6150660at2759"/>
<dbReference type="Gene3D" id="3.90.550.20">
    <property type="match status" value="1"/>
</dbReference>
<dbReference type="Proteomes" id="UP000215902">
    <property type="component" value="Unassembled WGS sequence"/>
</dbReference>
<keyword evidence="2" id="KW-1185">Reference proteome</keyword>